<evidence type="ECO:0000256" key="1">
    <source>
        <dbReference type="SAM" id="MobiDB-lite"/>
    </source>
</evidence>
<dbReference type="InterPro" id="IPR011991">
    <property type="entry name" value="ArsR-like_HTH"/>
</dbReference>
<keyword evidence="4" id="KW-1185">Reference proteome</keyword>
<protein>
    <submittedName>
        <fullName evidence="3">Metalloregulator ArsR/SmtB family transcription factor</fullName>
    </submittedName>
</protein>
<dbReference type="RefSeq" id="WP_265046917.1">
    <property type="nucleotide sequence ID" value="NZ_CP100390.1"/>
</dbReference>
<dbReference type="SUPFAM" id="SSF53335">
    <property type="entry name" value="S-adenosyl-L-methionine-dependent methyltransferases"/>
    <property type="match status" value="1"/>
</dbReference>
<organism evidence="3 4">
    <name type="scientific">Alkalimarinus alittae</name>
    <dbReference type="NCBI Taxonomy" id="2961619"/>
    <lineage>
        <taxon>Bacteria</taxon>
        <taxon>Pseudomonadati</taxon>
        <taxon>Pseudomonadota</taxon>
        <taxon>Gammaproteobacteria</taxon>
        <taxon>Alteromonadales</taxon>
        <taxon>Alteromonadaceae</taxon>
        <taxon>Alkalimarinus</taxon>
    </lineage>
</organism>
<evidence type="ECO:0000313" key="3">
    <source>
        <dbReference type="EMBL" id="UZE95428.1"/>
    </source>
</evidence>
<dbReference type="PROSITE" id="PS50987">
    <property type="entry name" value="HTH_ARSR_2"/>
    <property type="match status" value="1"/>
</dbReference>
<feature type="domain" description="HTH arsR-type" evidence="2">
    <location>
        <begin position="23"/>
        <end position="117"/>
    </location>
</feature>
<dbReference type="InterPro" id="IPR025714">
    <property type="entry name" value="Methyltranfer_dom"/>
</dbReference>
<dbReference type="EMBL" id="CP100390">
    <property type="protein sequence ID" value="UZE95428.1"/>
    <property type="molecule type" value="Genomic_DNA"/>
</dbReference>
<dbReference type="NCBIfam" id="NF033788">
    <property type="entry name" value="HTH_metalloreg"/>
    <property type="match status" value="1"/>
</dbReference>
<dbReference type="Pfam" id="PF01022">
    <property type="entry name" value="HTH_5"/>
    <property type="match status" value="1"/>
</dbReference>
<name>A0ABY6N014_9ALTE</name>
<dbReference type="Proteomes" id="UP001163739">
    <property type="component" value="Chromosome"/>
</dbReference>
<dbReference type="PANTHER" id="PTHR43861">
    <property type="entry name" value="TRANS-ACONITATE 2-METHYLTRANSFERASE-RELATED"/>
    <property type="match status" value="1"/>
</dbReference>
<dbReference type="CDD" id="cd02440">
    <property type="entry name" value="AdoMet_MTases"/>
    <property type="match status" value="1"/>
</dbReference>
<sequence length="341" mass="38147">MLNNLISISPETANNTTEHPSPAVTQCLSSLAPVLKASGDPLRLEILRVLQRDTFGVMELCNIFDSRQSGMSHHLKVLHKAGLVETQREGNSIFYRRPIKQDDGINDELIHSLFAIIDQTEISPTTAESINLIKEQRAEQSQAFFSRYADKFKEQQELIALFEQYAVPVVDLINAHDFADNASAMEIGPGEGAFLNELSTRFNKVYALDNSEGMLNKAKAHASEHNLTNIEFLLGESGKARQENITVDAIVLNMVLHHIPSPGDIFTDCAKLLNDDGIMLVSDLSHHDQNWVKENCGDLWLGFESEELSLWAKNAGLEEGESLYIGLRNGFQIQVREFIKR</sequence>
<dbReference type="InterPro" id="IPR029063">
    <property type="entry name" value="SAM-dependent_MTases_sf"/>
</dbReference>
<dbReference type="InterPro" id="IPR036388">
    <property type="entry name" value="WH-like_DNA-bd_sf"/>
</dbReference>
<gene>
    <name evidence="3" type="ORF">NKI27_15335</name>
</gene>
<evidence type="ECO:0000313" key="4">
    <source>
        <dbReference type="Proteomes" id="UP001163739"/>
    </source>
</evidence>
<dbReference type="InterPro" id="IPR036390">
    <property type="entry name" value="WH_DNA-bd_sf"/>
</dbReference>
<dbReference type="Gene3D" id="1.10.10.10">
    <property type="entry name" value="Winged helix-like DNA-binding domain superfamily/Winged helix DNA-binding domain"/>
    <property type="match status" value="1"/>
</dbReference>
<dbReference type="Pfam" id="PF13847">
    <property type="entry name" value="Methyltransf_31"/>
    <property type="match status" value="1"/>
</dbReference>
<dbReference type="SMART" id="SM00418">
    <property type="entry name" value="HTH_ARSR"/>
    <property type="match status" value="1"/>
</dbReference>
<dbReference type="SUPFAM" id="SSF46785">
    <property type="entry name" value="Winged helix' DNA-binding domain"/>
    <property type="match status" value="1"/>
</dbReference>
<dbReference type="InterPro" id="IPR001845">
    <property type="entry name" value="HTH_ArsR_DNA-bd_dom"/>
</dbReference>
<proteinExistence type="predicted"/>
<feature type="region of interest" description="Disordered" evidence="1">
    <location>
        <begin position="1"/>
        <end position="21"/>
    </location>
</feature>
<dbReference type="Gene3D" id="3.40.50.150">
    <property type="entry name" value="Vaccinia Virus protein VP39"/>
    <property type="match status" value="1"/>
</dbReference>
<reference evidence="3" key="1">
    <citation type="submission" date="2022-06" db="EMBL/GenBank/DDBJ databases">
        <title>Alkalimarinus sp. nov., isolated from gut of a Alitta virens.</title>
        <authorList>
            <person name="Yang A.I."/>
            <person name="Shin N.-R."/>
        </authorList>
    </citation>
    <scope>NUCLEOTIDE SEQUENCE</scope>
    <source>
        <strain evidence="3">A2M4</strain>
    </source>
</reference>
<evidence type="ECO:0000259" key="2">
    <source>
        <dbReference type="PROSITE" id="PS50987"/>
    </source>
</evidence>
<accession>A0ABY6N014</accession>
<dbReference type="CDD" id="cd00090">
    <property type="entry name" value="HTH_ARSR"/>
    <property type="match status" value="1"/>
</dbReference>
<dbReference type="PRINTS" id="PR00778">
    <property type="entry name" value="HTHARSR"/>
</dbReference>